<keyword evidence="3" id="KW-1185">Reference proteome</keyword>
<protein>
    <submittedName>
        <fullName evidence="2">UDP-2,4-diacetamido-2,4, 6-trideoxy-beta-L-altropyranose hydrolase</fullName>
        <ecNumber evidence="2">3.6.1.57</ecNumber>
    </submittedName>
</protein>
<gene>
    <name evidence="2" type="primary">pseG</name>
    <name evidence="2" type="ORF">ACFQ45_13580</name>
</gene>
<dbReference type="InterPro" id="IPR016181">
    <property type="entry name" value="Acyl_CoA_acyltransferase"/>
</dbReference>
<dbReference type="NCBIfam" id="TIGR03590">
    <property type="entry name" value="PseG"/>
    <property type="match status" value="1"/>
</dbReference>
<evidence type="ECO:0000313" key="3">
    <source>
        <dbReference type="Proteomes" id="UP001597059"/>
    </source>
</evidence>
<keyword evidence="2" id="KW-0378">Hydrolase</keyword>
<dbReference type="SUPFAM" id="SSF53756">
    <property type="entry name" value="UDP-Glycosyltransferase/glycogen phosphorylase"/>
    <property type="match status" value="1"/>
</dbReference>
<proteinExistence type="predicted"/>
<organism evidence="2 3">
    <name type="scientific">Rhodanobacter aciditrophus</name>
    <dbReference type="NCBI Taxonomy" id="1623218"/>
    <lineage>
        <taxon>Bacteria</taxon>
        <taxon>Pseudomonadati</taxon>
        <taxon>Pseudomonadota</taxon>
        <taxon>Gammaproteobacteria</taxon>
        <taxon>Lysobacterales</taxon>
        <taxon>Rhodanobacteraceae</taxon>
        <taxon>Rhodanobacter</taxon>
    </lineage>
</organism>
<dbReference type="EMBL" id="JBHTMN010000014">
    <property type="protein sequence ID" value="MFD1384405.1"/>
    <property type="molecule type" value="Genomic_DNA"/>
</dbReference>
<dbReference type="EC" id="3.6.1.57" evidence="2"/>
<dbReference type="PROSITE" id="PS51186">
    <property type="entry name" value="GNAT"/>
    <property type="match status" value="1"/>
</dbReference>
<evidence type="ECO:0000313" key="2">
    <source>
        <dbReference type="EMBL" id="MFD1384405.1"/>
    </source>
</evidence>
<evidence type="ECO:0000259" key="1">
    <source>
        <dbReference type="PROSITE" id="PS51186"/>
    </source>
</evidence>
<dbReference type="Gene3D" id="3.40.630.30">
    <property type="match status" value="1"/>
</dbReference>
<dbReference type="Pfam" id="PF04101">
    <property type="entry name" value="Glyco_tran_28_C"/>
    <property type="match status" value="1"/>
</dbReference>
<dbReference type="InterPro" id="IPR007235">
    <property type="entry name" value="Glyco_trans_28_C"/>
</dbReference>
<dbReference type="Gene3D" id="3.40.50.11190">
    <property type="match status" value="1"/>
</dbReference>
<dbReference type="Pfam" id="PF13302">
    <property type="entry name" value="Acetyltransf_3"/>
    <property type="match status" value="1"/>
</dbReference>
<name>A0ABW4B4W8_9GAMM</name>
<dbReference type="Gene3D" id="3.40.50.2000">
    <property type="entry name" value="Glycogen Phosphorylase B"/>
    <property type="match status" value="1"/>
</dbReference>
<dbReference type="InterPro" id="IPR020023">
    <property type="entry name" value="PseG"/>
</dbReference>
<feature type="domain" description="N-acetyltransferase" evidence="1">
    <location>
        <begin position="355"/>
        <end position="500"/>
    </location>
</feature>
<dbReference type="CDD" id="cd04301">
    <property type="entry name" value="NAT_SF"/>
    <property type="match status" value="1"/>
</dbReference>
<dbReference type="GO" id="GO:0016787">
    <property type="term" value="F:hydrolase activity"/>
    <property type="evidence" value="ECO:0007669"/>
    <property type="project" value="UniProtKB-KW"/>
</dbReference>
<accession>A0ABW4B4W8</accession>
<reference evidence="3" key="1">
    <citation type="journal article" date="2019" name="Int. J. Syst. Evol. Microbiol.">
        <title>The Global Catalogue of Microorganisms (GCM) 10K type strain sequencing project: providing services to taxonomists for standard genome sequencing and annotation.</title>
        <authorList>
            <consortium name="The Broad Institute Genomics Platform"/>
            <consortium name="The Broad Institute Genome Sequencing Center for Infectious Disease"/>
            <person name="Wu L."/>
            <person name="Ma J."/>
        </authorList>
    </citation>
    <scope>NUCLEOTIDE SEQUENCE [LARGE SCALE GENOMIC DNA]</scope>
    <source>
        <strain evidence="3">JCM 30774</strain>
    </source>
</reference>
<dbReference type="InterPro" id="IPR000182">
    <property type="entry name" value="GNAT_dom"/>
</dbReference>
<sequence>MQIAIRADASLDIGSGHIMRCLALAEILKSQGHLVIFYCQTLPGNLITRIHERGFTTRGIDTPVSKENLLTGYGSWLTRTQSEDAAAFCDQAKDIELVVVDHYALDQDWERQIQQQLSVPVLAIDDLKRRHSADIILDQTLGRSQSEYDAQGVVLCGSQYALLSQAFANAREHAYERALSNHPIRVLMSFGGVDQHNMTGSALNSLVSSLDLEITVLLPPYAPHYHEIKSLADSLANVTHIPFSDQMDALMLSHDMAIGAPGTTSWERACLGLPSIIIPIAENQLNVCEQLCRHNIALMLKEEDIHKLPEAVMQLVNDWQGFHKRGMAICDGLGGYRVAAEINQLEAVSQGMDSYHLALAQPQDAQRIYQWQCHPKTRQHALTPDIPDWSTHEAWFQRKLAQADAYFYLIKDSHEALGAVRLDRLHPFHYLVSIYVSPDHYRKGVASKGLALMDLIHPHIHIHATVLLDNLASHALFTKAGYGKIDSEHYVRPPINGAQL</sequence>
<dbReference type="RefSeq" id="WP_377368586.1">
    <property type="nucleotide sequence ID" value="NZ_JBHTMN010000014.1"/>
</dbReference>
<dbReference type="SUPFAM" id="SSF55729">
    <property type="entry name" value="Acyl-CoA N-acyltransferases (Nat)"/>
    <property type="match status" value="1"/>
</dbReference>
<comment type="caution">
    <text evidence="2">The sequence shown here is derived from an EMBL/GenBank/DDBJ whole genome shotgun (WGS) entry which is preliminary data.</text>
</comment>
<dbReference type="Proteomes" id="UP001597059">
    <property type="component" value="Unassembled WGS sequence"/>
</dbReference>